<reference evidence="2" key="1">
    <citation type="submission" date="2021-08" db="EMBL/GenBank/DDBJ databases">
        <title>WGS assembly of Ceratopteris richardii.</title>
        <authorList>
            <person name="Marchant D.B."/>
            <person name="Chen G."/>
            <person name="Jenkins J."/>
            <person name="Shu S."/>
            <person name="Leebens-Mack J."/>
            <person name="Grimwood J."/>
            <person name="Schmutz J."/>
            <person name="Soltis P."/>
            <person name="Soltis D."/>
            <person name="Chen Z.-H."/>
        </authorList>
    </citation>
    <scope>NUCLEOTIDE SEQUENCE</scope>
    <source>
        <strain evidence="2">Whitten #5841</strain>
        <tissue evidence="2">Leaf</tissue>
    </source>
</reference>
<dbReference type="AlphaFoldDB" id="A0A8T2SWF3"/>
<keyword evidence="3" id="KW-1185">Reference proteome</keyword>
<accession>A0A8T2SWF3</accession>
<dbReference type="Proteomes" id="UP000825935">
    <property type="component" value="Chromosome 17"/>
</dbReference>
<gene>
    <name evidence="2" type="ORF">KP509_17G026100</name>
</gene>
<evidence type="ECO:0000256" key="1">
    <source>
        <dbReference type="SAM" id="MobiDB-lite"/>
    </source>
</evidence>
<evidence type="ECO:0000313" key="2">
    <source>
        <dbReference type="EMBL" id="KAH7372877.1"/>
    </source>
</evidence>
<comment type="caution">
    <text evidence="2">The sequence shown here is derived from an EMBL/GenBank/DDBJ whole genome shotgun (WGS) entry which is preliminary data.</text>
</comment>
<proteinExistence type="predicted"/>
<evidence type="ECO:0000313" key="3">
    <source>
        <dbReference type="Proteomes" id="UP000825935"/>
    </source>
</evidence>
<organism evidence="2 3">
    <name type="scientific">Ceratopteris richardii</name>
    <name type="common">Triangle waterfern</name>
    <dbReference type="NCBI Taxonomy" id="49495"/>
    <lineage>
        <taxon>Eukaryota</taxon>
        <taxon>Viridiplantae</taxon>
        <taxon>Streptophyta</taxon>
        <taxon>Embryophyta</taxon>
        <taxon>Tracheophyta</taxon>
        <taxon>Polypodiopsida</taxon>
        <taxon>Polypodiidae</taxon>
        <taxon>Polypodiales</taxon>
        <taxon>Pteridineae</taxon>
        <taxon>Pteridaceae</taxon>
        <taxon>Parkerioideae</taxon>
        <taxon>Ceratopteris</taxon>
    </lineage>
</organism>
<sequence length="108" mass="11439">MLGIATLGLANRLKPGNRDRLKTQYRDRLKPGIAIDTQDLPQAPRNPCDRAPVIAIDTKPTPPQAPSLRQLVTFPATVTTPTATTTAKACSNGALGPPGLSTPTRDTQ</sequence>
<protein>
    <submittedName>
        <fullName evidence="2">Uncharacterized protein</fullName>
    </submittedName>
</protein>
<feature type="region of interest" description="Disordered" evidence="1">
    <location>
        <begin position="85"/>
        <end position="108"/>
    </location>
</feature>
<name>A0A8T2SWF3_CERRI</name>
<dbReference type="EMBL" id="CM035422">
    <property type="protein sequence ID" value="KAH7372877.1"/>
    <property type="molecule type" value="Genomic_DNA"/>
</dbReference>